<dbReference type="RefSeq" id="WP_317794726.1">
    <property type="nucleotide sequence ID" value="NZ_AP028461.1"/>
</dbReference>
<name>A0ABW4AQ45_9ACTN</name>
<accession>A0ABW4AQ45</accession>
<keyword evidence="2" id="KW-1185">Reference proteome</keyword>
<evidence type="ECO:0000313" key="2">
    <source>
        <dbReference type="Proteomes" id="UP001597183"/>
    </source>
</evidence>
<dbReference type="Proteomes" id="UP001597183">
    <property type="component" value="Unassembled WGS sequence"/>
</dbReference>
<proteinExistence type="predicted"/>
<organism evidence="1 2">
    <name type="scientific">Actinoplanes sichuanensis</name>
    <dbReference type="NCBI Taxonomy" id="512349"/>
    <lineage>
        <taxon>Bacteria</taxon>
        <taxon>Bacillati</taxon>
        <taxon>Actinomycetota</taxon>
        <taxon>Actinomycetes</taxon>
        <taxon>Micromonosporales</taxon>
        <taxon>Micromonosporaceae</taxon>
        <taxon>Actinoplanes</taxon>
    </lineage>
</organism>
<gene>
    <name evidence="1" type="ORF">ACFQ5G_47375</name>
</gene>
<sequence length="108" mass="11373">MRFGKPLPFQGRVVWLTPEQGGRTCGPATGDPETGDYAATAYLPPQNAESGLASFVLRITDPGAWISLAEGAWLVPQDDPAFTVAPGAVLVITEGPQPVAYFHVAAIH</sequence>
<evidence type="ECO:0000313" key="1">
    <source>
        <dbReference type="EMBL" id="MFD1372997.1"/>
    </source>
</evidence>
<dbReference type="EMBL" id="JBHTMK010000063">
    <property type="protein sequence ID" value="MFD1372997.1"/>
    <property type="molecule type" value="Genomic_DNA"/>
</dbReference>
<comment type="caution">
    <text evidence="1">The sequence shown here is derived from an EMBL/GenBank/DDBJ whole genome shotgun (WGS) entry which is preliminary data.</text>
</comment>
<protein>
    <submittedName>
        <fullName evidence="1">Uncharacterized protein</fullName>
    </submittedName>
</protein>
<reference evidence="2" key="1">
    <citation type="journal article" date="2019" name="Int. J. Syst. Evol. Microbiol.">
        <title>The Global Catalogue of Microorganisms (GCM) 10K type strain sequencing project: providing services to taxonomists for standard genome sequencing and annotation.</title>
        <authorList>
            <consortium name="The Broad Institute Genomics Platform"/>
            <consortium name="The Broad Institute Genome Sequencing Center for Infectious Disease"/>
            <person name="Wu L."/>
            <person name="Ma J."/>
        </authorList>
    </citation>
    <scope>NUCLEOTIDE SEQUENCE [LARGE SCALE GENOMIC DNA]</scope>
    <source>
        <strain evidence="2">CCM 7526</strain>
    </source>
</reference>